<dbReference type="UniPathway" id="UPA00382"/>
<dbReference type="GO" id="GO:0006633">
    <property type="term" value="P:fatty acid biosynthetic process"/>
    <property type="evidence" value="ECO:0007669"/>
    <property type="project" value="UniProtKB-KW"/>
</dbReference>
<dbReference type="GO" id="GO:0009507">
    <property type="term" value="C:chloroplast"/>
    <property type="evidence" value="ECO:0007669"/>
    <property type="project" value="UniProtKB-SubCell"/>
</dbReference>
<keyword evidence="4 18" id="KW-0444">Lipid biosynthesis</keyword>
<dbReference type="InterPro" id="IPR020834">
    <property type="entry name" value="LipOase_CS"/>
</dbReference>
<evidence type="ECO:0000256" key="16">
    <source>
        <dbReference type="PROSITE-ProRule" id="PRU00152"/>
    </source>
</evidence>
<comment type="function">
    <text evidence="18">Plant lipoxygenase may be involved in a number of diverse aspects of plant physiology including growth and development, pest resistance, and senescence or responses to wounding.</text>
</comment>
<keyword evidence="13 17" id="KW-0408">Iron</keyword>
<evidence type="ECO:0000256" key="11">
    <source>
        <dbReference type="ARBA" id="ARBA00022964"/>
    </source>
</evidence>
<evidence type="ECO:0000256" key="14">
    <source>
        <dbReference type="ARBA" id="ARBA00023098"/>
    </source>
</evidence>
<comment type="subcellular location">
    <subcellularLocation>
        <location evidence="2">Plastid</location>
        <location evidence="2">Chloroplast</location>
    </subcellularLocation>
</comment>
<evidence type="ECO:0000256" key="4">
    <source>
        <dbReference type="ARBA" id="ARBA00022516"/>
    </source>
</evidence>
<keyword evidence="10" id="KW-0809">Transit peptide</keyword>
<keyword evidence="11 17" id="KW-0223">Dioxygenase</keyword>
<dbReference type="PROSITE" id="PS00711">
    <property type="entry name" value="LIPOXYGENASE_1"/>
    <property type="match status" value="1"/>
</dbReference>
<evidence type="ECO:0000256" key="13">
    <source>
        <dbReference type="ARBA" id="ARBA00023004"/>
    </source>
</evidence>
<dbReference type="InterPro" id="IPR001024">
    <property type="entry name" value="PLAT/LH2_dom"/>
</dbReference>
<keyword evidence="15 18" id="KW-0275">Fatty acid biosynthesis</keyword>
<dbReference type="GeneID" id="111017309"/>
<dbReference type="KEGG" id="mcha:111017309"/>
<dbReference type="OrthoDB" id="407298at2759"/>
<dbReference type="GO" id="GO:0016165">
    <property type="term" value="F:linoleate 13S-lipoxygenase activity"/>
    <property type="evidence" value="ECO:0007669"/>
    <property type="project" value="UniProtKB-ARBA"/>
</dbReference>
<dbReference type="SUPFAM" id="SSF48484">
    <property type="entry name" value="Lipoxigenase"/>
    <property type="match status" value="1"/>
</dbReference>
<feature type="compositionally biased region" description="Basic residues" evidence="19">
    <location>
        <begin position="213"/>
        <end position="222"/>
    </location>
</feature>
<dbReference type="Gene3D" id="3.10.450.60">
    <property type="match status" value="1"/>
</dbReference>
<evidence type="ECO:0000256" key="3">
    <source>
        <dbReference type="ARBA" id="ARBA00009419"/>
    </source>
</evidence>
<dbReference type="EC" id="1.13.11.-" evidence="18"/>
<evidence type="ECO:0000313" key="23">
    <source>
        <dbReference type="RefSeq" id="XP_022148713.1"/>
    </source>
</evidence>
<comment type="caution">
    <text evidence="16">Lacks conserved residue(s) required for the propagation of feature annotation.</text>
</comment>
<keyword evidence="14" id="KW-0443">Lipid metabolism</keyword>
<comment type="cofactor">
    <cofactor evidence="1 17">
        <name>Fe cation</name>
        <dbReference type="ChEBI" id="CHEBI:24875"/>
    </cofactor>
</comment>
<evidence type="ECO:0000256" key="18">
    <source>
        <dbReference type="RuleBase" id="RU003975"/>
    </source>
</evidence>
<keyword evidence="12 17" id="KW-0560">Oxidoreductase</keyword>
<protein>
    <recommendedName>
        <fullName evidence="18">Lipoxygenase</fullName>
        <ecNumber evidence="18">1.13.11.-</ecNumber>
    </recommendedName>
</protein>
<evidence type="ECO:0000256" key="9">
    <source>
        <dbReference type="ARBA" id="ARBA00022832"/>
    </source>
</evidence>
<dbReference type="InterPro" id="IPR036226">
    <property type="entry name" value="LipOase_C_sf"/>
</dbReference>
<dbReference type="PROSITE" id="PS00081">
    <property type="entry name" value="LIPOXYGENASE_2"/>
    <property type="match status" value="1"/>
</dbReference>
<proteinExistence type="inferred from homology"/>
<evidence type="ECO:0000256" key="15">
    <source>
        <dbReference type="ARBA" id="ARBA00023160"/>
    </source>
</evidence>
<evidence type="ECO:0000256" key="2">
    <source>
        <dbReference type="ARBA" id="ARBA00004229"/>
    </source>
</evidence>
<dbReference type="FunFam" id="1.20.245.10:FF:000002">
    <property type="entry name" value="Lipoxygenase"/>
    <property type="match status" value="1"/>
</dbReference>
<comment type="similarity">
    <text evidence="3 17">Belongs to the lipoxygenase family.</text>
</comment>
<dbReference type="GO" id="GO:0034440">
    <property type="term" value="P:lipid oxidation"/>
    <property type="evidence" value="ECO:0007669"/>
    <property type="project" value="InterPro"/>
</dbReference>
<dbReference type="InterPro" id="IPR000907">
    <property type="entry name" value="LipOase"/>
</dbReference>
<evidence type="ECO:0000256" key="1">
    <source>
        <dbReference type="ARBA" id="ARBA00001962"/>
    </source>
</evidence>
<evidence type="ECO:0000256" key="19">
    <source>
        <dbReference type="SAM" id="MobiDB-lite"/>
    </source>
</evidence>
<keyword evidence="22" id="KW-1185">Reference proteome</keyword>
<evidence type="ECO:0000256" key="8">
    <source>
        <dbReference type="ARBA" id="ARBA00022767"/>
    </source>
</evidence>
<evidence type="ECO:0000256" key="17">
    <source>
        <dbReference type="RuleBase" id="RU003974"/>
    </source>
</evidence>
<keyword evidence="9" id="KW-0276">Fatty acid metabolism</keyword>
<dbReference type="PROSITE" id="PS51393">
    <property type="entry name" value="LIPOXYGENASE_3"/>
    <property type="match status" value="1"/>
</dbReference>
<feature type="domain" description="PLAT" evidence="20">
    <location>
        <begin position="9"/>
        <end position="146"/>
    </location>
</feature>
<dbReference type="Gene3D" id="1.20.245.10">
    <property type="entry name" value="Lipoxygenase-1, Domain 5"/>
    <property type="match status" value="1"/>
</dbReference>
<dbReference type="SMART" id="SM00308">
    <property type="entry name" value="LH2"/>
    <property type="match status" value="1"/>
</dbReference>
<evidence type="ECO:0000313" key="22">
    <source>
        <dbReference type="Proteomes" id="UP000504603"/>
    </source>
</evidence>
<dbReference type="InterPro" id="IPR013819">
    <property type="entry name" value="LipOase_C"/>
</dbReference>
<dbReference type="SUPFAM" id="SSF49723">
    <property type="entry name" value="Lipase/lipooxygenase domain (PLAT/LH2 domain)"/>
    <property type="match status" value="1"/>
</dbReference>
<evidence type="ECO:0000256" key="6">
    <source>
        <dbReference type="ARBA" id="ARBA00022640"/>
    </source>
</evidence>
<dbReference type="Gene3D" id="2.60.60.20">
    <property type="entry name" value="PLAT/LH2 domain"/>
    <property type="match status" value="1"/>
</dbReference>
<name>A0A6J1D4V6_MOMCH</name>
<keyword evidence="7 17" id="KW-0479">Metal-binding</keyword>
<dbReference type="PANTHER" id="PTHR11771">
    <property type="entry name" value="LIPOXYGENASE"/>
    <property type="match status" value="1"/>
</dbReference>
<dbReference type="PRINTS" id="PR00087">
    <property type="entry name" value="LIPOXYGENASE"/>
</dbReference>
<keyword evidence="8 18" id="KW-0925">Oxylipin biosynthesis</keyword>
<dbReference type="GO" id="GO:0031408">
    <property type="term" value="P:oxylipin biosynthetic process"/>
    <property type="evidence" value="ECO:0007669"/>
    <property type="project" value="UniProtKB-UniRule"/>
</dbReference>
<comment type="pathway">
    <text evidence="18">Lipid metabolism; oxylipin biosynthesis.</text>
</comment>
<sequence length="835" mass="95356">MENPFSAHVVVTVKRHVGRLLLPNLGLKRWLYDVTDYLWGTKTLVFELLSTEMDPTTGLEKGTIKGYAQKVGREEEDGEITYETELVNIPAEFGAIGAVLVENQYNTELFLKDIVIHGVPYGPLRFSCNSWLSPKSHSHDRRIFFTTKSYLPSNTPEGLKRFREEDLKILQGNGHGKRESHHRIYDYDVYNDLGDPDRGDEFKRPILGGKQHPYPRRCRTGRARSQADPLSEVTSSNFYVPRDEAFIDTKQVTTPAVKTVYSMLHGFIPALEAIAQDIESRFTNRVMLLPSSKYTWEPSALLPRLIDFAVDKVVRILLLGPSQAVLDSDKFFWFKDEEFARQTLAGLNPCSIRLVTEWPLESKLDPAIYGPTKSAITNEIVEQQIKGFMTLNEAVEQKKLYILDYHDLFLPYVAKVRKIEGKTLYGSRTLFFLNPDNTLKPLAIELTRPPIDGKQQWKDVFTPCLNSTGLWLWRIAKAHVLAHDSGYHQLVSHWLRTHCSVEPYIIAMHRQLSAMHPIYRLLHPHFRYTMEINAIAREALTNVGGIIETAFSLGKYSMEVSSMVYQKQWQFNLEALPADLIHRGMAVEDPNAAHGVKLSIEDYPFANDGLILWDAIKEWATEYVNHYYPDPGVVKSDKELQAWWTEIRSVGHGDKKEEPWWPILNTPEDLIDVVSSMMWVTSGHHAAVNFGQYYFASYFPARPSVARINVPTEEPNSKLWKRFLEDPERVFLDTFPAHIQATVLLSILSILSTHSPEEEYLGEDMEPAWGDDPVVKQAFDKFSGRLKKLEDIIDQRNANPKLKNRHGAGVDPYQLLKPYSEPGVTARGVPCSVSI</sequence>
<dbReference type="Gene3D" id="4.10.375.10">
    <property type="entry name" value="Lipoxygenase-1, Domain 2"/>
    <property type="match status" value="1"/>
</dbReference>
<reference evidence="23" key="1">
    <citation type="submission" date="2025-08" db="UniProtKB">
        <authorList>
            <consortium name="RefSeq"/>
        </authorList>
    </citation>
    <scope>IDENTIFICATION</scope>
    <source>
        <strain evidence="23">OHB3-1</strain>
    </source>
</reference>
<keyword evidence="6" id="KW-0934">Plastid</keyword>
<dbReference type="RefSeq" id="XP_022148713.1">
    <property type="nucleotide sequence ID" value="XM_022293021.1"/>
</dbReference>
<dbReference type="Pfam" id="PF00305">
    <property type="entry name" value="Lipoxygenase"/>
    <property type="match status" value="1"/>
</dbReference>
<gene>
    <name evidence="23" type="primary">LOC111017309</name>
</gene>
<dbReference type="InterPro" id="IPR001246">
    <property type="entry name" value="LipOase_plant"/>
</dbReference>
<dbReference type="InterPro" id="IPR020833">
    <property type="entry name" value="LipOase_Fe_BS"/>
</dbReference>
<evidence type="ECO:0000259" key="21">
    <source>
        <dbReference type="PROSITE" id="PS51393"/>
    </source>
</evidence>
<keyword evidence="5" id="KW-0150">Chloroplast</keyword>
<dbReference type="Proteomes" id="UP000504603">
    <property type="component" value="Unplaced"/>
</dbReference>
<dbReference type="AlphaFoldDB" id="A0A6J1D4V6"/>
<dbReference type="PRINTS" id="PR00468">
    <property type="entry name" value="PLTLPOXGNASE"/>
</dbReference>
<dbReference type="PROSITE" id="PS50095">
    <property type="entry name" value="PLAT"/>
    <property type="match status" value="1"/>
</dbReference>
<dbReference type="FunFam" id="3.10.450.60:FF:000005">
    <property type="entry name" value="Lipoxygenase"/>
    <property type="match status" value="1"/>
</dbReference>
<evidence type="ECO:0000256" key="12">
    <source>
        <dbReference type="ARBA" id="ARBA00023002"/>
    </source>
</evidence>
<accession>A0A6J1D4V6</accession>
<feature type="domain" description="Lipoxygenase" evidence="21">
    <location>
        <begin position="149"/>
        <end position="835"/>
    </location>
</feature>
<evidence type="ECO:0000256" key="10">
    <source>
        <dbReference type="ARBA" id="ARBA00022946"/>
    </source>
</evidence>
<evidence type="ECO:0000256" key="5">
    <source>
        <dbReference type="ARBA" id="ARBA00022528"/>
    </source>
</evidence>
<dbReference type="InterPro" id="IPR036392">
    <property type="entry name" value="PLAT/LH2_dom_sf"/>
</dbReference>
<dbReference type="GO" id="GO:0046872">
    <property type="term" value="F:metal ion binding"/>
    <property type="evidence" value="ECO:0007669"/>
    <property type="project" value="UniProtKB-UniRule"/>
</dbReference>
<evidence type="ECO:0000256" key="7">
    <source>
        <dbReference type="ARBA" id="ARBA00022723"/>
    </source>
</evidence>
<organism evidence="22 23">
    <name type="scientific">Momordica charantia</name>
    <name type="common">Bitter gourd</name>
    <name type="synonym">Balsam pear</name>
    <dbReference type="NCBI Taxonomy" id="3673"/>
    <lineage>
        <taxon>Eukaryota</taxon>
        <taxon>Viridiplantae</taxon>
        <taxon>Streptophyta</taxon>
        <taxon>Embryophyta</taxon>
        <taxon>Tracheophyta</taxon>
        <taxon>Spermatophyta</taxon>
        <taxon>Magnoliopsida</taxon>
        <taxon>eudicotyledons</taxon>
        <taxon>Gunneridae</taxon>
        <taxon>Pentapetalae</taxon>
        <taxon>rosids</taxon>
        <taxon>fabids</taxon>
        <taxon>Cucurbitales</taxon>
        <taxon>Cucurbitaceae</taxon>
        <taxon>Momordiceae</taxon>
        <taxon>Momordica</taxon>
    </lineage>
</organism>
<feature type="region of interest" description="Disordered" evidence="19">
    <location>
        <begin position="202"/>
        <end position="227"/>
    </location>
</feature>
<evidence type="ECO:0000259" key="20">
    <source>
        <dbReference type="PROSITE" id="PS50095"/>
    </source>
</evidence>